<dbReference type="PANTHER" id="PTHR30118:SF15">
    <property type="entry name" value="TRANSCRIPTIONAL REGULATORY PROTEIN"/>
    <property type="match status" value="1"/>
</dbReference>
<evidence type="ECO:0000313" key="6">
    <source>
        <dbReference type="EMBL" id="AGL84150.1"/>
    </source>
</evidence>
<dbReference type="EMBL" id="CP003190">
    <property type="protein sequence ID" value="AGL84150.1"/>
    <property type="molecule type" value="Genomic_DNA"/>
</dbReference>
<dbReference type="PROSITE" id="PS50931">
    <property type="entry name" value="HTH_LYSR"/>
    <property type="match status" value="1"/>
</dbReference>
<keyword evidence="4" id="KW-0804">Transcription</keyword>
<dbReference type="Gene3D" id="1.10.10.10">
    <property type="entry name" value="Winged helix-like DNA-binding domain superfamily/Winged helix DNA-binding domain"/>
    <property type="match status" value="1"/>
</dbReference>
<evidence type="ECO:0000259" key="5">
    <source>
        <dbReference type="PROSITE" id="PS50931"/>
    </source>
</evidence>
<dbReference type="Pfam" id="PF03466">
    <property type="entry name" value="LysR_substrate"/>
    <property type="match status" value="1"/>
</dbReference>
<dbReference type="PANTHER" id="PTHR30118">
    <property type="entry name" value="HTH-TYPE TRANSCRIPTIONAL REGULATOR LEUO-RELATED"/>
    <property type="match status" value="1"/>
</dbReference>
<evidence type="ECO:0000256" key="3">
    <source>
        <dbReference type="ARBA" id="ARBA00023125"/>
    </source>
</evidence>
<dbReference type="HOGENOM" id="CLU_039613_39_3_6"/>
<evidence type="ECO:0000256" key="1">
    <source>
        <dbReference type="ARBA" id="ARBA00009437"/>
    </source>
</evidence>
<keyword evidence="3" id="KW-0238">DNA-binding</keyword>
<evidence type="ECO:0000256" key="2">
    <source>
        <dbReference type="ARBA" id="ARBA00023015"/>
    </source>
</evidence>
<reference evidence="7" key="1">
    <citation type="journal article" date="2014" name="Genome Announc.">
        <title>Full-genome sequence of the plant growth-promoting bacterium Pseudomonas protegens CHA0.</title>
        <authorList>
            <person name="Jousset A."/>
            <person name="Schuldes J."/>
            <person name="Keel C."/>
            <person name="Maurhofer M."/>
            <person name="Daniel R."/>
            <person name="Scheu S."/>
            <person name="Thuermer A."/>
        </authorList>
    </citation>
    <scope>NUCLEOTIDE SEQUENCE [LARGE SCALE GENOMIC DNA]</scope>
    <source>
        <strain evidence="7">DSM 19095 / LMG 27888 / CFBP 6595 / CHA0</strain>
    </source>
</reference>
<dbReference type="KEGG" id="pprc:PFLCHA0_c23790"/>
<comment type="similarity">
    <text evidence="1">Belongs to the LysR transcriptional regulatory family.</text>
</comment>
<organism evidence="6 7">
    <name type="scientific">Pseudomonas protegens (strain DSM 19095 / LMG 27888 / CFBP 6595 / CHA0)</name>
    <dbReference type="NCBI Taxonomy" id="1124983"/>
    <lineage>
        <taxon>Bacteria</taxon>
        <taxon>Pseudomonadati</taxon>
        <taxon>Pseudomonadota</taxon>
        <taxon>Gammaproteobacteria</taxon>
        <taxon>Pseudomonadales</taxon>
        <taxon>Pseudomonadaceae</taxon>
        <taxon>Pseudomonas</taxon>
    </lineage>
</organism>
<dbReference type="SUPFAM" id="SSF53850">
    <property type="entry name" value="Periplasmic binding protein-like II"/>
    <property type="match status" value="1"/>
</dbReference>
<dbReference type="Proteomes" id="UP000013940">
    <property type="component" value="Chromosome"/>
</dbReference>
<name>A0A2C9EKG8_PSEPH</name>
<feature type="domain" description="HTH lysR-type" evidence="5">
    <location>
        <begin position="19"/>
        <end position="76"/>
    </location>
</feature>
<dbReference type="InterPro" id="IPR005119">
    <property type="entry name" value="LysR_subst-bd"/>
</dbReference>
<dbReference type="AlphaFoldDB" id="A0A2C9EKG8"/>
<dbReference type="InterPro" id="IPR050389">
    <property type="entry name" value="LysR-type_TF"/>
</dbReference>
<evidence type="ECO:0000313" key="7">
    <source>
        <dbReference type="Proteomes" id="UP000013940"/>
    </source>
</evidence>
<dbReference type="GO" id="GO:0003677">
    <property type="term" value="F:DNA binding"/>
    <property type="evidence" value="ECO:0007669"/>
    <property type="project" value="UniProtKB-KW"/>
</dbReference>
<evidence type="ECO:0000256" key="4">
    <source>
        <dbReference type="ARBA" id="ARBA00023163"/>
    </source>
</evidence>
<dbReference type="Pfam" id="PF00126">
    <property type="entry name" value="HTH_1"/>
    <property type="match status" value="1"/>
</dbReference>
<proteinExistence type="inferred from homology"/>
<dbReference type="InterPro" id="IPR000847">
    <property type="entry name" value="LysR_HTH_N"/>
</dbReference>
<dbReference type="GO" id="GO:0003700">
    <property type="term" value="F:DNA-binding transcription factor activity"/>
    <property type="evidence" value="ECO:0007669"/>
    <property type="project" value="InterPro"/>
</dbReference>
<sequence>MHSTPCQLPACYIAPMSTPDLNLLLTLDVLLAEGSVARAAQRLHLSPSAMSRALARLRQATGDPLLVRAGRGLVPTPRALELRQRIGQLVADAQATLRPAEQIDLGRLQRTFTLRSRDGFVENFGPALVSRLRAEAPGVRVHFVPKLDRDSQPLRDASVDLETAVIDADTSPELRTRALFRDRFIGVVRAGHPLSRGPVTLDAYVAGEHILAAHQGHAHGRMDEALKALGLERQIVTLVSGFSAALALARGSDLIAMVPERHTSNLRHGLHGFSLPVPLPEMTISLLWHPRMEADPAHRWLRQVVHELCSQSALPDHQPG</sequence>
<dbReference type="InterPro" id="IPR036390">
    <property type="entry name" value="WH_DNA-bd_sf"/>
</dbReference>
<keyword evidence="2" id="KW-0805">Transcription regulation</keyword>
<accession>A0A2C9EKG8</accession>
<dbReference type="Gene3D" id="3.40.190.10">
    <property type="entry name" value="Periplasmic binding protein-like II"/>
    <property type="match status" value="2"/>
</dbReference>
<gene>
    <name evidence="6" type="primary">nahR3</name>
    <name evidence="6" type="ORF">PFLCHA0_c23790</name>
</gene>
<protein>
    <submittedName>
        <fullName evidence="6">HTH-type transcriptional activator NahR</fullName>
    </submittedName>
</protein>
<dbReference type="eggNOG" id="COG0583">
    <property type="taxonomic scope" value="Bacteria"/>
</dbReference>
<dbReference type="SUPFAM" id="SSF46785">
    <property type="entry name" value="Winged helix' DNA-binding domain"/>
    <property type="match status" value="1"/>
</dbReference>
<dbReference type="CDD" id="cd08460">
    <property type="entry name" value="PBP2_DntR_like_1"/>
    <property type="match status" value="1"/>
</dbReference>
<dbReference type="InterPro" id="IPR036388">
    <property type="entry name" value="WH-like_DNA-bd_sf"/>
</dbReference>